<keyword evidence="10" id="KW-0479">Metal-binding</keyword>
<dbReference type="OrthoDB" id="15766at2759"/>
<dbReference type="Gene3D" id="3.40.50.300">
    <property type="entry name" value="P-loop containing nucleotide triphosphate hydrolases"/>
    <property type="match status" value="1"/>
</dbReference>
<comment type="subcellular location">
    <subcellularLocation>
        <location evidence="1">Golgi apparatus</location>
    </subcellularLocation>
</comment>
<dbReference type="SMART" id="SM00178">
    <property type="entry name" value="SAR"/>
    <property type="match status" value="1"/>
</dbReference>
<dbReference type="GO" id="GO:0005525">
    <property type="term" value="F:GTP binding"/>
    <property type="evidence" value="ECO:0007669"/>
    <property type="project" value="UniProtKB-KW"/>
</dbReference>
<dbReference type="InterPro" id="IPR024156">
    <property type="entry name" value="Small_GTPase_ARF"/>
</dbReference>
<feature type="binding site" evidence="10">
    <location>
        <position position="47"/>
    </location>
    <ligand>
        <name>Mg(2+)</name>
        <dbReference type="ChEBI" id="CHEBI:18420"/>
    </ligand>
</feature>
<reference evidence="14" key="1">
    <citation type="journal article" date="2011" name="Genome Res.">
        <title>Phylogeny-wide analysis of social amoeba genomes highlights ancient origins for complex intercellular communication.</title>
        <authorList>
            <person name="Heidel A.J."/>
            <person name="Lawal H.M."/>
            <person name="Felder M."/>
            <person name="Schilde C."/>
            <person name="Helps N.R."/>
            <person name="Tunggal B."/>
            <person name="Rivero F."/>
            <person name="John U."/>
            <person name="Schleicher M."/>
            <person name="Eichinger L."/>
            <person name="Platzer M."/>
            <person name="Noegel A.A."/>
            <person name="Schaap P."/>
            <person name="Gloeckner G."/>
        </authorList>
    </citation>
    <scope>NUCLEOTIDE SEQUENCE [LARGE SCALE GENOMIC DNA]</scope>
    <source>
        <strain evidence="14">SH3</strain>
    </source>
</reference>
<dbReference type="InterPro" id="IPR027417">
    <property type="entry name" value="P-loop_NTPase"/>
</dbReference>
<sequence length="222" mass="25013">MGGVSSRVLKLFKQRDTKILCLGLDGAGKTTLLYKLILNEVVETIPTLGYNVETVQHKNLTFSVWDLAGQERIRATFWTPFFAKTSAIIFVVDSSDRSRIEEASTELNKLMKEDELKNIPVLVYATKQDCVDPMDVPELTDCLNLHQVKDRKWYIQPARTIEGIGIYEGLDWLANLLTDKKKHQKKSSTASDTKSPNATSPVTSPKFPSFNFNSKKTTPIKT</sequence>
<dbReference type="STRING" id="1054147.F4PLK1"/>
<evidence type="ECO:0000256" key="1">
    <source>
        <dbReference type="ARBA" id="ARBA00004555"/>
    </source>
</evidence>
<accession>F4PLK1</accession>
<dbReference type="GO" id="GO:0005794">
    <property type="term" value="C:Golgi apparatus"/>
    <property type="evidence" value="ECO:0007669"/>
    <property type="project" value="UniProtKB-SubCell"/>
</dbReference>
<evidence type="ECO:0000256" key="12">
    <source>
        <dbReference type="SAM" id="MobiDB-lite"/>
    </source>
</evidence>
<dbReference type="SMART" id="SM00177">
    <property type="entry name" value="ARF"/>
    <property type="match status" value="1"/>
</dbReference>
<dbReference type="SUPFAM" id="SSF52540">
    <property type="entry name" value="P-loop containing nucleoside triphosphate hydrolases"/>
    <property type="match status" value="1"/>
</dbReference>
<keyword evidence="4" id="KW-0931">ER-Golgi transport</keyword>
<organism evidence="13 14">
    <name type="scientific">Cavenderia fasciculata</name>
    <name type="common">Slime mold</name>
    <name type="synonym">Dictyostelium fasciculatum</name>
    <dbReference type="NCBI Taxonomy" id="261658"/>
    <lineage>
        <taxon>Eukaryota</taxon>
        <taxon>Amoebozoa</taxon>
        <taxon>Evosea</taxon>
        <taxon>Eumycetozoa</taxon>
        <taxon>Dictyostelia</taxon>
        <taxon>Acytosteliales</taxon>
        <taxon>Cavenderiaceae</taxon>
        <taxon>Cavenderia</taxon>
    </lineage>
</organism>
<dbReference type="Pfam" id="PF00025">
    <property type="entry name" value="Arf"/>
    <property type="match status" value="1"/>
</dbReference>
<protein>
    <submittedName>
        <fullName evidence="13">ADP-ribosylation like factor</fullName>
    </submittedName>
</protein>
<dbReference type="GO" id="GO:0016192">
    <property type="term" value="P:vesicle-mediated transport"/>
    <property type="evidence" value="ECO:0007669"/>
    <property type="project" value="UniProtKB-KW"/>
</dbReference>
<dbReference type="OMA" id="DCISPME"/>
<dbReference type="GeneID" id="14875825"/>
<comment type="function">
    <text evidence="8">GTP-binding protein that may be involved in protein trafficking. May modulate vesicle budding and uncoating within the Golgi apparatus.</text>
</comment>
<evidence type="ECO:0000256" key="9">
    <source>
        <dbReference type="PIRSR" id="PIRSR606689-1"/>
    </source>
</evidence>
<keyword evidence="5" id="KW-0813">Transport</keyword>
<dbReference type="InterPro" id="IPR006689">
    <property type="entry name" value="Small_GTPase_ARF/SAR"/>
</dbReference>
<dbReference type="AlphaFoldDB" id="F4PLK1"/>
<evidence type="ECO:0000256" key="8">
    <source>
        <dbReference type="ARBA" id="ARBA00059050"/>
    </source>
</evidence>
<dbReference type="PRINTS" id="PR00328">
    <property type="entry name" value="SAR1GTPBP"/>
</dbReference>
<keyword evidence="3 9" id="KW-0547">Nucleotide-binding</keyword>
<dbReference type="PANTHER" id="PTHR11711">
    <property type="entry name" value="ADP RIBOSYLATION FACTOR-RELATED"/>
    <property type="match status" value="1"/>
</dbReference>
<evidence type="ECO:0000256" key="3">
    <source>
        <dbReference type="ARBA" id="ARBA00022741"/>
    </source>
</evidence>
<dbReference type="KEGG" id="dfa:DFA_05555"/>
<dbReference type="GO" id="GO:0046872">
    <property type="term" value="F:metal ion binding"/>
    <property type="evidence" value="ECO:0007669"/>
    <property type="project" value="UniProtKB-KW"/>
</dbReference>
<dbReference type="GO" id="GO:0030010">
    <property type="term" value="P:establishment of cell polarity"/>
    <property type="evidence" value="ECO:0007669"/>
    <property type="project" value="UniProtKB-ARBA"/>
</dbReference>
<dbReference type="CDD" id="cd00878">
    <property type="entry name" value="Arf_Arl"/>
    <property type="match status" value="1"/>
</dbReference>
<dbReference type="PROSITE" id="PS51419">
    <property type="entry name" value="RAB"/>
    <property type="match status" value="1"/>
</dbReference>
<dbReference type="PROSITE" id="PS51417">
    <property type="entry name" value="ARF"/>
    <property type="match status" value="1"/>
</dbReference>
<feature type="region of interest" description="Disordered" evidence="12">
    <location>
        <begin position="183"/>
        <end position="222"/>
    </location>
</feature>
<dbReference type="GO" id="GO:0003924">
    <property type="term" value="F:GTPase activity"/>
    <property type="evidence" value="ECO:0007669"/>
    <property type="project" value="InterPro"/>
</dbReference>
<evidence type="ECO:0000256" key="4">
    <source>
        <dbReference type="ARBA" id="ARBA00022892"/>
    </source>
</evidence>
<evidence type="ECO:0000256" key="6">
    <source>
        <dbReference type="ARBA" id="ARBA00023034"/>
    </source>
</evidence>
<evidence type="ECO:0000256" key="5">
    <source>
        <dbReference type="ARBA" id="ARBA00022927"/>
    </source>
</evidence>
<evidence type="ECO:0000313" key="14">
    <source>
        <dbReference type="Proteomes" id="UP000007797"/>
    </source>
</evidence>
<keyword evidence="7 9" id="KW-0342">GTP-binding</keyword>
<feature type="binding site" evidence="9">
    <location>
        <position position="69"/>
    </location>
    <ligand>
        <name>GTP</name>
        <dbReference type="ChEBI" id="CHEBI:37565"/>
    </ligand>
</feature>
<comment type="similarity">
    <text evidence="2 11">Belongs to the small GTPase superfamily. Arf family.</text>
</comment>
<evidence type="ECO:0000256" key="10">
    <source>
        <dbReference type="PIRSR" id="PIRSR606689-2"/>
    </source>
</evidence>
<gene>
    <name evidence="13" type="primary">arrK</name>
    <name evidence="13" type="ORF">DFA_05555</name>
</gene>
<dbReference type="RefSeq" id="XP_004361274.1">
    <property type="nucleotide sequence ID" value="XM_004361217.1"/>
</dbReference>
<keyword evidence="14" id="KW-1185">Reference proteome</keyword>
<keyword evidence="6" id="KW-0333">Golgi apparatus</keyword>
<feature type="compositionally biased region" description="Polar residues" evidence="12">
    <location>
        <begin position="210"/>
        <end position="222"/>
    </location>
</feature>
<evidence type="ECO:0000256" key="11">
    <source>
        <dbReference type="RuleBase" id="RU003925"/>
    </source>
</evidence>
<feature type="compositionally biased region" description="Polar residues" evidence="12">
    <location>
        <begin position="187"/>
        <end position="203"/>
    </location>
</feature>
<dbReference type="EMBL" id="GL883008">
    <property type="protein sequence ID" value="EGG23423.1"/>
    <property type="molecule type" value="Genomic_DNA"/>
</dbReference>
<evidence type="ECO:0000256" key="2">
    <source>
        <dbReference type="ARBA" id="ARBA00010290"/>
    </source>
</evidence>
<dbReference type="Proteomes" id="UP000007797">
    <property type="component" value="Unassembled WGS sequence"/>
</dbReference>
<keyword evidence="10" id="KW-0460">Magnesium</keyword>
<feature type="binding site" evidence="10">
    <location>
        <position position="30"/>
    </location>
    <ligand>
        <name>Mg(2+)</name>
        <dbReference type="ChEBI" id="CHEBI:18420"/>
    </ligand>
</feature>
<evidence type="ECO:0000256" key="7">
    <source>
        <dbReference type="ARBA" id="ARBA00023134"/>
    </source>
</evidence>
<name>F4PLK1_CACFS</name>
<keyword evidence="5" id="KW-0653">Protein transport</keyword>
<proteinExistence type="inferred from homology"/>
<evidence type="ECO:0000313" key="13">
    <source>
        <dbReference type="EMBL" id="EGG23423.1"/>
    </source>
</evidence>
<dbReference type="GO" id="GO:0015031">
    <property type="term" value="P:protein transport"/>
    <property type="evidence" value="ECO:0007669"/>
    <property type="project" value="UniProtKB-KW"/>
</dbReference>
<feature type="binding site" evidence="9">
    <location>
        <begin position="23"/>
        <end position="30"/>
    </location>
    <ligand>
        <name>GTP</name>
        <dbReference type="ChEBI" id="CHEBI:37565"/>
    </ligand>
</feature>
<dbReference type="NCBIfam" id="TIGR00231">
    <property type="entry name" value="small_GTP"/>
    <property type="match status" value="1"/>
</dbReference>
<dbReference type="InterPro" id="IPR005225">
    <property type="entry name" value="Small_GTP-bd"/>
</dbReference>
<dbReference type="FunFam" id="3.40.50.300:FF:000412">
    <property type="entry name" value="ADP-ribosylation factor 1"/>
    <property type="match status" value="1"/>
</dbReference>